<evidence type="ECO:0000313" key="1">
    <source>
        <dbReference type="EMBL" id="KAK3936451.1"/>
    </source>
</evidence>
<keyword evidence="2" id="KW-1185">Reference proteome</keyword>
<reference evidence="2" key="1">
    <citation type="journal article" date="2023" name="Mol. Phylogenet. Evol.">
        <title>Genome-scale phylogeny and comparative genomics of the fungal order Sordariales.</title>
        <authorList>
            <person name="Hensen N."/>
            <person name="Bonometti L."/>
            <person name="Westerberg I."/>
            <person name="Brannstrom I.O."/>
            <person name="Guillou S."/>
            <person name="Cros-Aarteil S."/>
            <person name="Calhoun S."/>
            <person name="Haridas S."/>
            <person name="Kuo A."/>
            <person name="Mondo S."/>
            <person name="Pangilinan J."/>
            <person name="Riley R."/>
            <person name="LaButti K."/>
            <person name="Andreopoulos B."/>
            <person name="Lipzen A."/>
            <person name="Chen C."/>
            <person name="Yan M."/>
            <person name="Daum C."/>
            <person name="Ng V."/>
            <person name="Clum A."/>
            <person name="Steindorff A."/>
            <person name="Ohm R.A."/>
            <person name="Martin F."/>
            <person name="Silar P."/>
            <person name="Natvig D.O."/>
            <person name="Lalanne C."/>
            <person name="Gautier V."/>
            <person name="Ament-Velasquez S.L."/>
            <person name="Kruys A."/>
            <person name="Hutchinson M.I."/>
            <person name="Powell A.J."/>
            <person name="Barry K."/>
            <person name="Miller A.N."/>
            <person name="Grigoriev I.V."/>
            <person name="Debuchy R."/>
            <person name="Gladieux P."/>
            <person name="Hiltunen Thoren M."/>
            <person name="Johannesson H."/>
        </authorList>
    </citation>
    <scope>NUCLEOTIDE SEQUENCE [LARGE SCALE GENOMIC DNA]</scope>
    <source>
        <strain evidence="2">CBS 340.73</strain>
    </source>
</reference>
<dbReference type="InterPro" id="IPR053204">
    <property type="entry name" value="Oxopyrrolidines_Biosynth-assoc"/>
</dbReference>
<dbReference type="PANTHER" id="PTHR38797:SF4">
    <property type="entry name" value="NUCLEAR PORE COMPLEX PROTEIN NUP85"/>
    <property type="match status" value="1"/>
</dbReference>
<accession>A0AAN6MZM9</accession>
<dbReference type="InterPro" id="IPR022085">
    <property type="entry name" value="OpdG"/>
</dbReference>
<dbReference type="EMBL" id="MU853883">
    <property type="protein sequence ID" value="KAK3936451.1"/>
    <property type="molecule type" value="Genomic_DNA"/>
</dbReference>
<dbReference type="PANTHER" id="PTHR38797">
    <property type="entry name" value="NUCLEAR PORE COMPLEX PROTEIN NUP85-RELATED"/>
    <property type="match status" value="1"/>
</dbReference>
<proteinExistence type="predicted"/>
<organism evidence="1 2">
    <name type="scientific">Diplogelasinospora grovesii</name>
    <dbReference type="NCBI Taxonomy" id="303347"/>
    <lineage>
        <taxon>Eukaryota</taxon>
        <taxon>Fungi</taxon>
        <taxon>Dikarya</taxon>
        <taxon>Ascomycota</taxon>
        <taxon>Pezizomycotina</taxon>
        <taxon>Sordariomycetes</taxon>
        <taxon>Sordariomycetidae</taxon>
        <taxon>Sordariales</taxon>
        <taxon>Diplogelasinosporaceae</taxon>
        <taxon>Diplogelasinospora</taxon>
    </lineage>
</organism>
<protein>
    <submittedName>
        <fullName evidence="1">Uncharacterized protein</fullName>
    </submittedName>
</protein>
<evidence type="ECO:0000313" key="2">
    <source>
        <dbReference type="Proteomes" id="UP001303473"/>
    </source>
</evidence>
<comment type="caution">
    <text evidence="1">The sequence shown here is derived from an EMBL/GenBank/DDBJ whole genome shotgun (WGS) entry which is preliminary data.</text>
</comment>
<dbReference type="AlphaFoldDB" id="A0AAN6MZM9"/>
<dbReference type="Pfam" id="PF12311">
    <property type="entry name" value="DUF3632"/>
    <property type="match status" value="1"/>
</dbReference>
<name>A0AAN6MZM9_9PEZI</name>
<dbReference type="Proteomes" id="UP001303473">
    <property type="component" value="Unassembled WGS sequence"/>
</dbReference>
<gene>
    <name evidence="1" type="ORF">QBC46DRAFT_345594</name>
</gene>
<sequence>MAPRLNLVVPNVCHWTGEVQPGGPWRLYRKTAEQMEEEREREAEIKDKTLLGKIKSFVSLDRTPPHTYRVAITGTTDYSTDQIADILGEFLQPDSKTSLEAVTRAIMVLMPEEYFKPESIDFSAVVCVIAGQIPYSHPAHHKLARLLQYLGTSRKFIQVYHDEEVPVLEQRLFVHQALREELSAADRKWALGCSGFDHFDHKYVNLNAFAAILEHDNLGPSERFAVFVIRRGLEGDVGPCIQRAQDGGVGAYKEVAPEHLEDHVGPYRHVSTEESDVLVMGAAVWIIYNGTNLFRQMVLYPDEDAEDDWKTQDRLDRYWALGRRLRVDPELRRMKPRSVERWRFWQGRLDMIGKGRGDASRECRSLASRAASMAEAIEKSMLFY</sequence>